<comment type="caution">
    <text evidence="1">The sequence shown here is derived from an EMBL/GenBank/DDBJ whole genome shotgun (WGS) entry which is preliminary data.</text>
</comment>
<protein>
    <submittedName>
        <fullName evidence="1">Uncharacterized protein</fullName>
    </submittedName>
</protein>
<sequence length="212" mass="24279">MLLTLPDAARSRNANTDELNYHPVKLVISLRHRFRECGPRVVVAPEPVWSGTRYDFTRDEAYQLGTAALEAVMVIDGQPIPCADSDQTHLPYWWHPDRDHPHWCRKPHEDGDYSSDRDCLSLHGFEKTIYPSLAEAARSEQSDGAVRINTVTELEISLRQRYREYAPRVVIAPEYLTEGGPYELTRDEAEQLGRALREAVLVVDNQPARQDR</sequence>
<accession>A0ABW2BUQ8</accession>
<dbReference type="RefSeq" id="WP_345399488.1">
    <property type="nucleotide sequence ID" value="NZ_BAABLA010000090.1"/>
</dbReference>
<organism evidence="1 2">
    <name type="scientific">Haloechinothrix salitolerans</name>
    <dbReference type="NCBI Taxonomy" id="926830"/>
    <lineage>
        <taxon>Bacteria</taxon>
        <taxon>Bacillati</taxon>
        <taxon>Actinomycetota</taxon>
        <taxon>Actinomycetes</taxon>
        <taxon>Pseudonocardiales</taxon>
        <taxon>Pseudonocardiaceae</taxon>
        <taxon>Haloechinothrix</taxon>
    </lineage>
</organism>
<proteinExistence type="predicted"/>
<name>A0ABW2BUQ8_9PSEU</name>
<keyword evidence="2" id="KW-1185">Reference proteome</keyword>
<evidence type="ECO:0000313" key="1">
    <source>
        <dbReference type="EMBL" id="MFC6866740.1"/>
    </source>
</evidence>
<dbReference type="Proteomes" id="UP001596337">
    <property type="component" value="Unassembled WGS sequence"/>
</dbReference>
<reference evidence="2" key="1">
    <citation type="journal article" date="2019" name="Int. J. Syst. Evol. Microbiol.">
        <title>The Global Catalogue of Microorganisms (GCM) 10K type strain sequencing project: providing services to taxonomists for standard genome sequencing and annotation.</title>
        <authorList>
            <consortium name="The Broad Institute Genomics Platform"/>
            <consortium name="The Broad Institute Genome Sequencing Center for Infectious Disease"/>
            <person name="Wu L."/>
            <person name="Ma J."/>
        </authorList>
    </citation>
    <scope>NUCLEOTIDE SEQUENCE [LARGE SCALE GENOMIC DNA]</scope>
    <source>
        <strain evidence="2">KCTC 32255</strain>
    </source>
</reference>
<evidence type="ECO:0000313" key="2">
    <source>
        <dbReference type="Proteomes" id="UP001596337"/>
    </source>
</evidence>
<dbReference type="EMBL" id="JBHSXX010000001">
    <property type="protein sequence ID" value="MFC6866740.1"/>
    <property type="molecule type" value="Genomic_DNA"/>
</dbReference>
<gene>
    <name evidence="1" type="ORF">ACFQGD_06230</name>
</gene>